<evidence type="ECO:0000313" key="2">
    <source>
        <dbReference type="EMBL" id="MBB5265131.1"/>
    </source>
</evidence>
<protein>
    <submittedName>
        <fullName evidence="2">Uncharacterized protein</fullName>
    </submittedName>
</protein>
<reference evidence="2 3" key="1">
    <citation type="submission" date="2020-08" db="EMBL/GenBank/DDBJ databases">
        <title>Genomic Encyclopedia of Type Strains, Phase IV (KMG-IV): sequencing the most valuable type-strain genomes for metagenomic binning, comparative biology and taxonomic classification.</title>
        <authorList>
            <person name="Goeker M."/>
        </authorList>
    </citation>
    <scope>NUCLEOTIDE SEQUENCE [LARGE SCALE GENOMIC DNA]</scope>
    <source>
        <strain evidence="2 3">DSM 106146</strain>
    </source>
</reference>
<evidence type="ECO:0000313" key="3">
    <source>
        <dbReference type="Proteomes" id="UP000543642"/>
    </source>
</evidence>
<dbReference type="RefSeq" id="WP_243164745.1">
    <property type="nucleotide sequence ID" value="NZ_CAWVEG010000122.1"/>
</dbReference>
<feature type="compositionally biased region" description="Basic and acidic residues" evidence="1">
    <location>
        <begin position="290"/>
        <end position="302"/>
    </location>
</feature>
<dbReference type="AlphaFoldDB" id="A0A7W8HAY8"/>
<dbReference type="Proteomes" id="UP000543642">
    <property type="component" value="Unassembled WGS sequence"/>
</dbReference>
<name>A0A7W8HAY8_9FIRM</name>
<dbReference type="InterPro" id="IPR043740">
    <property type="entry name" value="DUF5685"/>
</dbReference>
<dbReference type="Pfam" id="PF18937">
    <property type="entry name" value="DUF5685"/>
    <property type="match status" value="1"/>
</dbReference>
<sequence length="302" mass="35456">MFGYVTANEPELKVKEYQEYKAYYCGLCHVLKKKYGFVGQMTLTYDMTFLIMLLTSLYECEPKAEEHRCKVHPVRKQKMLMNKFTEYGADMNMLLTYHHLMDDWKDEGSKAGCVGAGILRGTYRKLKKKYPKKSRAMAYWLHRLHELELENERSIDRVAGCFGKIMETILVYEKDVWEDNLKRLGFFLGKFIYIMDAFDDVEKDIESGSYNPLKEQFEHENFTQDCNFMLNLMMAECTIEFEKLPCIQDAEILRNILYAGVWKKFDKKAEERAQGQDGRSGCKKCGPGRCPKDEKEKEGSYQ</sequence>
<accession>A0A7W8HAY8</accession>
<evidence type="ECO:0000256" key="1">
    <source>
        <dbReference type="SAM" id="MobiDB-lite"/>
    </source>
</evidence>
<comment type="caution">
    <text evidence="2">The sequence shown here is derived from an EMBL/GenBank/DDBJ whole genome shotgun (WGS) entry which is preliminary data.</text>
</comment>
<dbReference type="EMBL" id="JACHFW010000009">
    <property type="protein sequence ID" value="MBB5265131.1"/>
    <property type="molecule type" value="Genomic_DNA"/>
</dbReference>
<feature type="region of interest" description="Disordered" evidence="1">
    <location>
        <begin position="271"/>
        <end position="302"/>
    </location>
</feature>
<proteinExistence type="predicted"/>
<organism evidence="2 3">
    <name type="scientific">Catenibacillus scindens</name>
    <dbReference type="NCBI Taxonomy" id="673271"/>
    <lineage>
        <taxon>Bacteria</taxon>
        <taxon>Bacillati</taxon>
        <taxon>Bacillota</taxon>
        <taxon>Clostridia</taxon>
        <taxon>Lachnospirales</taxon>
        <taxon>Lachnospiraceae</taxon>
        <taxon>Catenibacillus</taxon>
    </lineage>
</organism>
<gene>
    <name evidence="2" type="ORF">HNP82_002270</name>
</gene>
<keyword evidence="3" id="KW-1185">Reference proteome</keyword>